<sequence length="109" mass="12214">MEKHNKKFDELMDLLDQVPGIKEHMESLEVQFGNKILKRRIDLGLTQERLVELIKQRGDLITQATVSKVECGEGNFGSDTYNKILSALGGITDFDIVFGSVQESSSNAR</sequence>
<evidence type="ECO:0000313" key="3">
    <source>
        <dbReference type="Proteomes" id="UP000658225"/>
    </source>
</evidence>
<reference evidence="2" key="1">
    <citation type="submission" date="2020-10" db="EMBL/GenBank/DDBJ databases">
        <title>Genomic Encyclopedia of Type Strains, Phase IV (KMG-IV): sequencing the most valuable type-strain genomes for metagenomic binning, comparative biology and taxonomic classification.</title>
        <authorList>
            <person name="Goeker M."/>
        </authorList>
    </citation>
    <scope>NUCLEOTIDE SEQUENCE</scope>
    <source>
        <strain evidence="2">DSM 13886</strain>
    </source>
</reference>
<dbReference type="PROSITE" id="PS50943">
    <property type="entry name" value="HTH_CROC1"/>
    <property type="match status" value="1"/>
</dbReference>
<dbReference type="EMBL" id="JADBEL010000014">
    <property type="protein sequence ID" value="MBE1555566.1"/>
    <property type="molecule type" value="Genomic_DNA"/>
</dbReference>
<dbReference type="GO" id="GO:0003677">
    <property type="term" value="F:DNA binding"/>
    <property type="evidence" value="ECO:0007669"/>
    <property type="project" value="InterPro"/>
</dbReference>
<dbReference type="Gene3D" id="1.10.260.40">
    <property type="entry name" value="lambda repressor-like DNA-binding domains"/>
    <property type="match status" value="1"/>
</dbReference>
<dbReference type="InterPro" id="IPR010982">
    <property type="entry name" value="Lambda_DNA-bd_dom_sf"/>
</dbReference>
<comment type="caution">
    <text evidence="2">The sequence shown here is derived from an EMBL/GenBank/DDBJ whole genome shotgun (WGS) entry which is preliminary data.</text>
</comment>
<dbReference type="InterPro" id="IPR001387">
    <property type="entry name" value="Cro/C1-type_HTH"/>
</dbReference>
<organism evidence="2 3">
    <name type="scientific">Sporosarcina limicola</name>
    <dbReference type="NCBI Taxonomy" id="34101"/>
    <lineage>
        <taxon>Bacteria</taxon>
        <taxon>Bacillati</taxon>
        <taxon>Bacillota</taxon>
        <taxon>Bacilli</taxon>
        <taxon>Bacillales</taxon>
        <taxon>Caryophanaceae</taxon>
        <taxon>Sporosarcina</taxon>
    </lineage>
</organism>
<feature type="domain" description="HTH cro/C1-type" evidence="1">
    <location>
        <begin position="36"/>
        <end position="94"/>
    </location>
</feature>
<dbReference type="RefSeq" id="WP_192599270.1">
    <property type="nucleotide sequence ID" value="NZ_JADBEL010000014.1"/>
</dbReference>
<evidence type="ECO:0000259" key="1">
    <source>
        <dbReference type="PROSITE" id="PS50943"/>
    </source>
</evidence>
<keyword evidence="3" id="KW-1185">Reference proteome</keyword>
<evidence type="ECO:0000313" key="2">
    <source>
        <dbReference type="EMBL" id="MBE1555566.1"/>
    </source>
</evidence>
<accession>A0A927MQL3</accession>
<name>A0A927MQL3_9BACL</name>
<gene>
    <name evidence="2" type="ORF">H4683_002686</name>
</gene>
<dbReference type="Proteomes" id="UP000658225">
    <property type="component" value="Unassembled WGS sequence"/>
</dbReference>
<dbReference type="CDD" id="cd00093">
    <property type="entry name" value="HTH_XRE"/>
    <property type="match status" value="1"/>
</dbReference>
<protein>
    <submittedName>
        <fullName evidence="2">Transcriptional regulator with XRE-family HTH domain</fullName>
    </submittedName>
</protein>
<dbReference type="SUPFAM" id="SSF47413">
    <property type="entry name" value="lambda repressor-like DNA-binding domains"/>
    <property type="match status" value="1"/>
</dbReference>
<dbReference type="AlphaFoldDB" id="A0A927MQL3"/>
<proteinExistence type="predicted"/>